<organism evidence="1 2">
    <name type="scientific">Actinopolymorpha singaporensis</name>
    <dbReference type="NCBI Taxonomy" id="117157"/>
    <lineage>
        <taxon>Bacteria</taxon>
        <taxon>Bacillati</taxon>
        <taxon>Actinomycetota</taxon>
        <taxon>Actinomycetes</taxon>
        <taxon>Propionibacteriales</taxon>
        <taxon>Actinopolymorphaceae</taxon>
        <taxon>Actinopolymorpha</taxon>
    </lineage>
</organism>
<keyword evidence="1" id="KW-0223">Dioxygenase</keyword>
<dbReference type="OrthoDB" id="3562306at2"/>
<sequence length="273" mass="31338">MSKLRRRIDEQGYVVVPGVVPRKNVDAVVADIWRHTGADPNDPRTWYAPDRIAPTGMVEMYHYQSMWDTRQDERVHEVFAEIFGSERLWVSIDRTNLKPPSVPDYPDYHHRGFLHWDTDLERYPDIPFGVQGVLALADTTEDMGGFQCVPSIYQNLPSYLEKYGRSRQADLTEHTPVQVPLRAGDMVIWTSLLAHGNGDNHTDRPRLAQYISMNPARENDEQARQARIAAWQENRPPAHHRAFPGDPRGIEAARGRPAELTSLGRRLLGLDRW</sequence>
<name>A0A1H1L9I3_9ACTN</name>
<proteinExistence type="predicted"/>
<dbReference type="PANTHER" id="PTHR31630">
    <property type="entry name" value="PHYTANOYL-COA DIOXYGENASE-RELATED-RELATED"/>
    <property type="match status" value="1"/>
</dbReference>
<evidence type="ECO:0000313" key="1">
    <source>
        <dbReference type="EMBL" id="SDR71153.1"/>
    </source>
</evidence>
<dbReference type="RefSeq" id="WP_092649690.1">
    <property type="nucleotide sequence ID" value="NZ_LT629732.1"/>
</dbReference>
<dbReference type="Proteomes" id="UP000198983">
    <property type="component" value="Chromosome I"/>
</dbReference>
<gene>
    <name evidence="1" type="ORF">SAMN04489717_0203</name>
</gene>
<dbReference type="SUPFAM" id="SSF51197">
    <property type="entry name" value="Clavaminate synthase-like"/>
    <property type="match status" value="1"/>
</dbReference>
<dbReference type="AlphaFoldDB" id="A0A1H1L9I3"/>
<accession>A0A1H1L9I3</accession>
<dbReference type="InterPro" id="IPR008775">
    <property type="entry name" value="Phytyl_CoA_dOase-like"/>
</dbReference>
<keyword evidence="2" id="KW-1185">Reference proteome</keyword>
<reference evidence="1 2" key="1">
    <citation type="submission" date="2016-10" db="EMBL/GenBank/DDBJ databases">
        <authorList>
            <person name="de Groot N.N."/>
        </authorList>
    </citation>
    <scope>NUCLEOTIDE SEQUENCE [LARGE SCALE GENOMIC DNA]</scope>
    <source>
        <strain evidence="1 2">DSM 22024</strain>
    </source>
</reference>
<dbReference type="PANTHER" id="PTHR31630:SF6">
    <property type="entry name" value="PHYTANOYL-COA DIOXYGENASE-RELATED"/>
    <property type="match status" value="1"/>
</dbReference>
<protein>
    <submittedName>
        <fullName evidence="1">Phytanoyl-CoA dioxygenase (PhyH)</fullName>
    </submittedName>
</protein>
<dbReference type="GO" id="GO:0016706">
    <property type="term" value="F:2-oxoglutarate-dependent dioxygenase activity"/>
    <property type="evidence" value="ECO:0007669"/>
    <property type="project" value="UniProtKB-ARBA"/>
</dbReference>
<keyword evidence="1" id="KW-0560">Oxidoreductase</keyword>
<dbReference type="Pfam" id="PF05721">
    <property type="entry name" value="PhyH"/>
    <property type="match status" value="1"/>
</dbReference>
<dbReference type="STRING" id="117157.SAMN04489717_0203"/>
<dbReference type="Gene3D" id="2.60.120.620">
    <property type="entry name" value="q2cbj1_9rhob like domain"/>
    <property type="match status" value="1"/>
</dbReference>
<dbReference type="EMBL" id="LT629732">
    <property type="protein sequence ID" value="SDR71153.1"/>
    <property type="molecule type" value="Genomic_DNA"/>
</dbReference>
<evidence type="ECO:0000313" key="2">
    <source>
        <dbReference type="Proteomes" id="UP000198983"/>
    </source>
</evidence>